<evidence type="ECO:0008006" key="4">
    <source>
        <dbReference type="Google" id="ProtNLM"/>
    </source>
</evidence>
<evidence type="ECO:0000313" key="3">
    <source>
        <dbReference type="Proteomes" id="UP000557739"/>
    </source>
</evidence>
<feature type="region of interest" description="Disordered" evidence="1">
    <location>
        <begin position="1"/>
        <end position="31"/>
    </location>
</feature>
<protein>
    <recommendedName>
        <fullName evidence="4">DUF465 domain-containing protein</fullName>
    </recommendedName>
</protein>
<dbReference type="InterPro" id="IPR007420">
    <property type="entry name" value="DUF465"/>
</dbReference>
<feature type="compositionally biased region" description="Acidic residues" evidence="1">
    <location>
        <begin position="22"/>
        <end position="31"/>
    </location>
</feature>
<dbReference type="Pfam" id="PF04325">
    <property type="entry name" value="DUF465"/>
    <property type="match status" value="1"/>
</dbReference>
<sequence>MRHADASDFSRPAVRRMAEPGQDGDEAPMDDAELGRRLELLRVEHRDLDDSITALREAGSVDQLQLARLKKRKLRLRDEIAMIEDELIPDIIA</sequence>
<accession>A0A7W9EHW3</accession>
<dbReference type="AlphaFoldDB" id="A0A7W9EHW3"/>
<proteinExistence type="predicted"/>
<dbReference type="InterPro" id="IPR038444">
    <property type="entry name" value="DUF465_sf"/>
</dbReference>
<gene>
    <name evidence="2" type="ORF">FHR19_001819</name>
</gene>
<evidence type="ECO:0000313" key="2">
    <source>
        <dbReference type="EMBL" id="MBB5698474.1"/>
    </source>
</evidence>
<organism evidence="2 3">
    <name type="scientific">Sphingomonas yantingensis</name>
    <dbReference type="NCBI Taxonomy" id="1241761"/>
    <lineage>
        <taxon>Bacteria</taxon>
        <taxon>Pseudomonadati</taxon>
        <taxon>Pseudomonadota</taxon>
        <taxon>Alphaproteobacteria</taxon>
        <taxon>Sphingomonadales</taxon>
        <taxon>Sphingomonadaceae</taxon>
        <taxon>Sphingomonas</taxon>
    </lineage>
</organism>
<comment type="caution">
    <text evidence="2">The sequence shown here is derived from an EMBL/GenBank/DDBJ whole genome shotgun (WGS) entry which is preliminary data.</text>
</comment>
<dbReference type="EMBL" id="JACIJJ010000002">
    <property type="protein sequence ID" value="MBB5698474.1"/>
    <property type="molecule type" value="Genomic_DNA"/>
</dbReference>
<dbReference type="Proteomes" id="UP000557739">
    <property type="component" value="Unassembled WGS sequence"/>
</dbReference>
<evidence type="ECO:0000256" key="1">
    <source>
        <dbReference type="SAM" id="MobiDB-lite"/>
    </source>
</evidence>
<dbReference type="Gene3D" id="6.10.280.50">
    <property type="match status" value="1"/>
</dbReference>
<keyword evidence="3" id="KW-1185">Reference proteome</keyword>
<name>A0A7W9EHW3_9SPHN</name>
<reference evidence="2 3" key="1">
    <citation type="submission" date="2020-08" db="EMBL/GenBank/DDBJ databases">
        <title>Genomic Encyclopedia of Type Strains, Phase IV (KMG-IV): sequencing the most valuable type-strain genomes for metagenomic binning, comparative biology and taxonomic classification.</title>
        <authorList>
            <person name="Goeker M."/>
        </authorList>
    </citation>
    <scope>NUCLEOTIDE SEQUENCE [LARGE SCALE GENOMIC DNA]</scope>
    <source>
        <strain evidence="2 3">DSM 27244</strain>
    </source>
</reference>